<keyword evidence="3" id="KW-1185">Reference proteome</keyword>
<reference evidence="2 3" key="1">
    <citation type="submission" date="2019-02" db="EMBL/GenBank/DDBJ databases">
        <title>Deep-cultivation of Planctomycetes and their phenomic and genomic characterization uncovers novel biology.</title>
        <authorList>
            <person name="Wiegand S."/>
            <person name="Jogler M."/>
            <person name="Boedeker C."/>
            <person name="Pinto D."/>
            <person name="Vollmers J."/>
            <person name="Rivas-Marin E."/>
            <person name="Kohn T."/>
            <person name="Peeters S.H."/>
            <person name="Heuer A."/>
            <person name="Rast P."/>
            <person name="Oberbeckmann S."/>
            <person name="Bunk B."/>
            <person name="Jeske O."/>
            <person name="Meyerdierks A."/>
            <person name="Storesund J.E."/>
            <person name="Kallscheuer N."/>
            <person name="Luecker S."/>
            <person name="Lage O.M."/>
            <person name="Pohl T."/>
            <person name="Merkel B.J."/>
            <person name="Hornburger P."/>
            <person name="Mueller R.-W."/>
            <person name="Bruemmer F."/>
            <person name="Labrenz M."/>
            <person name="Spormann A.M."/>
            <person name="Op den Camp H."/>
            <person name="Overmann J."/>
            <person name="Amann R."/>
            <person name="Jetten M.S.M."/>
            <person name="Mascher T."/>
            <person name="Medema M.H."/>
            <person name="Devos D.P."/>
            <person name="Kaster A.-K."/>
            <person name="Ovreas L."/>
            <person name="Rohde M."/>
            <person name="Galperin M.Y."/>
            <person name="Jogler C."/>
        </authorList>
    </citation>
    <scope>NUCLEOTIDE SEQUENCE [LARGE SCALE GENOMIC DNA]</scope>
    <source>
        <strain evidence="2 3">Pan241w</strain>
    </source>
</reference>
<dbReference type="KEGG" id="gaz:Pan241w_26260"/>
<dbReference type="AlphaFoldDB" id="A0A517RF86"/>
<feature type="compositionally biased region" description="Basic and acidic residues" evidence="1">
    <location>
        <begin position="11"/>
        <end position="22"/>
    </location>
</feature>
<organism evidence="2 3">
    <name type="scientific">Gimesia alba</name>
    <dbReference type="NCBI Taxonomy" id="2527973"/>
    <lineage>
        <taxon>Bacteria</taxon>
        <taxon>Pseudomonadati</taxon>
        <taxon>Planctomycetota</taxon>
        <taxon>Planctomycetia</taxon>
        <taxon>Planctomycetales</taxon>
        <taxon>Planctomycetaceae</taxon>
        <taxon>Gimesia</taxon>
    </lineage>
</organism>
<sequence>MTVFKESTALSEKRPTKLDKKSYAPTEQNTFCLFPGDVFSMPNMFDQNGFSCYKANIFYSN</sequence>
<evidence type="ECO:0000313" key="2">
    <source>
        <dbReference type="EMBL" id="QDT42541.1"/>
    </source>
</evidence>
<accession>A0A517RF86</accession>
<feature type="region of interest" description="Disordered" evidence="1">
    <location>
        <begin position="1"/>
        <end position="22"/>
    </location>
</feature>
<gene>
    <name evidence="2" type="ORF">Pan241w_26260</name>
</gene>
<evidence type="ECO:0000313" key="3">
    <source>
        <dbReference type="Proteomes" id="UP000317171"/>
    </source>
</evidence>
<dbReference type="Proteomes" id="UP000317171">
    <property type="component" value="Chromosome"/>
</dbReference>
<name>A0A517RF86_9PLAN</name>
<proteinExistence type="predicted"/>
<protein>
    <submittedName>
        <fullName evidence="2">Uncharacterized protein</fullName>
    </submittedName>
</protein>
<evidence type="ECO:0000256" key="1">
    <source>
        <dbReference type="SAM" id="MobiDB-lite"/>
    </source>
</evidence>
<dbReference type="EMBL" id="CP036269">
    <property type="protein sequence ID" value="QDT42541.1"/>
    <property type="molecule type" value="Genomic_DNA"/>
</dbReference>